<evidence type="ECO:0000259" key="1">
    <source>
        <dbReference type="Pfam" id="PF13417"/>
    </source>
</evidence>
<dbReference type="AlphaFoldDB" id="A0A9Q8QK48"/>
<dbReference type="OrthoDB" id="202840at2759"/>
<dbReference type="KEGG" id="ptkz:JDV02_006777"/>
<dbReference type="InterPro" id="IPR058268">
    <property type="entry name" value="DUF7962"/>
</dbReference>
<dbReference type="GeneID" id="72068726"/>
<dbReference type="Gene3D" id="3.40.30.110">
    <property type="match status" value="2"/>
</dbReference>
<dbReference type="SUPFAM" id="SSF47616">
    <property type="entry name" value="GST C-terminal domain-like"/>
    <property type="match status" value="1"/>
</dbReference>
<name>A0A9Q8QK48_9HYPO</name>
<evidence type="ECO:0000313" key="4">
    <source>
        <dbReference type="Proteomes" id="UP000829364"/>
    </source>
</evidence>
<evidence type="ECO:0008006" key="5">
    <source>
        <dbReference type="Google" id="ProtNLM"/>
    </source>
</evidence>
<dbReference type="Proteomes" id="UP000829364">
    <property type="component" value="Chromosome 6"/>
</dbReference>
<dbReference type="Pfam" id="PF25907">
    <property type="entry name" value="DUF7962"/>
    <property type="match status" value="1"/>
</dbReference>
<feature type="domain" description="DUF7962" evidence="2">
    <location>
        <begin position="116"/>
        <end position="232"/>
    </location>
</feature>
<dbReference type="InterPro" id="IPR004045">
    <property type="entry name" value="Glutathione_S-Trfase_N"/>
</dbReference>
<keyword evidence="4" id="KW-1185">Reference proteome</keyword>
<organism evidence="3 4">
    <name type="scientific">Purpureocillium takamizusanense</name>
    <dbReference type="NCBI Taxonomy" id="2060973"/>
    <lineage>
        <taxon>Eukaryota</taxon>
        <taxon>Fungi</taxon>
        <taxon>Dikarya</taxon>
        <taxon>Ascomycota</taxon>
        <taxon>Pezizomycotina</taxon>
        <taxon>Sordariomycetes</taxon>
        <taxon>Hypocreomycetidae</taxon>
        <taxon>Hypocreales</taxon>
        <taxon>Ophiocordycipitaceae</taxon>
        <taxon>Purpureocillium</taxon>
    </lineage>
</organism>
<dbReference type="Pfam" id="PF13417">
    <property type="entry name" value="GST_N_3"/>
    <property type="match status" value="1"/>
</dbReference>
<feature type="domain" description="GST N-terminal" evidence="1">
    <location>
        <begin position="9"/>
        <end position="79"/>
    </location>
</feature>
<dbReference type="Gene3D" id="1.20.1050.10">
    <property type="match status" value="1"/>
</dbReference>
<dbReference type="RefSeq" id="XP_047844193.1">
    <property type="nucleotide sequence ID" value="XM_047988201.1"/>
</dbReference>
<protein>
    <recommendedName>
        <fullName evidence="5">GST N-terminal domain-containing protein</fullName>
    </recommendedName>
</protein>
<dbReference type="SUPFAM" id="SSF52833">
    <property type="entry name" value="Thioredoxin-like"/>
    <property type="match status" value="1"/>
</dbReference>
<dbReference type="CDD" id="cd00570">
    <property type="entry name" value="GST_N_family"/>
    <property type="match status" value="1"/>
</dbReference>
<proteinExistence type="predicted"/>
<sequence>MASADIIFYRYERSPYARRVEWYLALRGIPYRECLQPLVMPRPDLARLGIAYRRIPVLAIGRDVYLDTRLQLRKLEELDDTAAPKLGADTPEAMALERLLSLLTTDGGTTFSGMTSVLPTDMPLLQDEAFLRDRADFLGFELRPGTMRQARPEALREMAGVFALLETTLLADGRDWVLGTARAGLADIEAIWRLHWIANIPGALPERFFSAAVYPKVYAWMGRFDEAVAAARAAQQQKSRVVSGDQAARAILSSALHDEGLLDVDAEDHTVAAEGLARGDLVTVWPTDTGASGRDRGRLVAMNKDEVVFETEAEEDGGSGGNRTVRVHAPRHGFKVKKGDVGALLT</sequence>
<gene>
    <name evidence="3" type="ORF">JDV02_006777</name>
</gene>
<evidence type="ECO:0000259" key="2">
    <source>
        <dbReference type="Pfam" id="PF25907"/>
    </source>
</evidence>
<reference evidence="3" key="1">
    <citation type="submission" date="2021-11" db="EMBL/GenBank/DDBJ databases">
        <title>Purpureocillium_takamizusanense_genome.</title>
        <authorList>
            <person name="Nguyen N.-H."/>
        </authorList>
    </citation>
    <scope>NUCLEOTIDE SEQUENCE</scope>
    <source>
        <strain evidence="3">PT3</strain>
    </source>
</reference>
<accession>A0A9Q8QK48</accession>
<dbReference type="EMBL" id="CP086359">
    <property type="protein sequence ID" value="UNI20712.1"/>
    <property type="molecule type" value="Genomic_DNA"/>
</dbReference>
<dbReference type="InterPro" id="IPR036282">
    <property type="entry name" value="Glutathione-S-Trfase_C_sf"/>
</dbReference>
<evidence type="ECO:0000313" key="3">
    <source>
        <dbReference type="EMBL" id="UNI20712.1"/>
    </source>
</evidence>
<dbReference type="InterPro" id="IPR036249">
    <property type="entry name" value="Thioredoxin-like_sf"/>
</dbReference>